<protein>
    <submittedName>
        <fullName evidence="3">Uncharacterized protein</fullName>
    </submittedName>
</protein>
<dbReference type="EMBL" id="CAXKWB010021652">
    <property type="protein sequence ID" value="CAL4123337.1"/>
    <property type="molecule type" value="Genomic_DNA"/>
</dbReference>
<dbReference type="PROSITE" id="PS51257">
    <property type="entry name" value="PROKAR_LIPOPROTEIN"/>
    <property type="match status" value="1"/>
</dbReference>
<evidence type="ECO:0000313" key="4">
    <source>
        <dbReference type="Proteomes" id="UP001497623"/>
    </source>
</evidence>
<organism evidence="3 4">
    <name type="scientific">Meganyctiphanes norvegica</name>
    <name type="common">Northern krill</name>
    <name type="synonym">Thysanopoda norvegica</name>
    <dbReference type="NCBI Taxonomy" id="48144"/>
    <lineage>
        <taxon>Eukaryota</taxon>
        <taxon>Metazoa</taxon>
        <taxon>Ecdysozoa</taxon>
        <taxon>Arthropoda</taxon>
        <taxon>Crustacea</taxon>
        <taxon>Multicrustacea</taxon>
        <taxon>Malacostraca</taxon>
        <taxon>Eumalacostraca</taxon>
        <taxon>Eucarida</taxon>
        <taxon>Euphausiacea</taxon>
        <taxon>Euphausiidae</taxon>
        <taxon>Meganyctiphanes</taxon>
    </lineage>
</organism>
<feature type="compositionally biased region" description="Basic and acidic residues" evidence="1">
    <location>
        <begin position="118"/>
        <end position="132"/>
    </location>
</feature>
<feature type="region of interest" description="Disordered" evidence="1">
    <location>
        <begin position="70"/>
        <end position="100"/>
    </location>
</feature>
<dbReference type="AlphaFoldDB" id="A0AAV2RH01"/>
<reference evidence="3 4" key="1">
    <citation type="submission" date="2024-05" db="EMBL/GenBank/DDBJ databases">
        <authorList>
            <person name="Wallberg A."/>
        </authorList>
    </citation>
    <scope>NUCLEOTIDE SEQUENCE [LARGE SCALE GENOMIC DNA]</scope>
</reference>
<proteinExistence type="predicted"/>
<feature type="compositionally biased region" description="Basic residues" evidence="1">
    <location>
        <begin position="72"/>
        <end position="82"/>
    </location>
</feature>
<feature type="non-terminal residue" evidence="3">
    <location>
        <position position="166"/>
    </location>
</feature>
<accession>A0AAV2RH01</accession>
<gene>
    <name evidence="3" type="ORF">MNOR_LOCUS24003</name>
</gene>
<evidence type="ECO:0000256" key="2">
    <source>
        <dbReference type="SAM" id="SignalP"/>
    </source>
</evidence>
<comment type="caution">
    <text evidence="3">The sequence shown here is derived from an EMBL/GenBank/DDBJ whole genome shotgun (WGS) entry which is preliminary data.</text>
</comment>
<feature type="chain" id="PRO_5043315367" evidence="2">
    <location>
        <begin position="21"/>
        <end position="166"/>
    </location>
</feature>
<name>A0AAV2RH01_MEGNR</name>
<dbReference type="Proteomes" id="UP001497623">
    <property type="component" value="Unassembled WGS sequence"/>
</dbReference>
<feature type="signal peptide" evidence="2">
    <location>
        <begin position="1"/>
        <end position="20"/>
    </location>
</feature>
<evidence type="ECO:0000313" key="3">
    <source>
        <dbReference type="EMBL" id="CAL4123337.1"/>
    </source>
</evidence>
<evidence type="ECO:0000256" key="1">
    <source>
        <dbReference type="SAM" id="MobiDB-lite"/>
    </source>
</evidence>
<keyword evidence="2" id="KW-0732">Signal</keyword>
<keyword evidence="4" id="KW-1185">Reference proteome</keyword>
<sequence length="166" mass="18703">MFLKWSHVLTLVVCSCAVTGQRHVPIMQSILGKSVMNGMGQVMNTMDVIMNGASTIGLGMDRMLGTNIIGRKSQRKQQKKKSSKDNSLVDQLLPGDTPKQSLKTTYKVIKEEKVSGSPYDDHANYFNEERPHSVGQVKRPSSVVLEPFYDDSNYLKDEPRHQKYLD</sequence>
<feature type="region of interest" description="Disordered" evidence="1">
    <location>
        <begin position="118"/>
        <end position="141"/>
    </location>
</feature>